<accession>A0ABT5UEH9</accession>
<protein>
    <submittedName>
        <fullName evidence="1">Uncharacterized protein</fullName>
    </submittedName>
</protein>
<evidence type="ECO:0000313" key="2">
    <source>
        <dbReference type="Proteomes" id="UP001528823"/>
    </source>
</evidence>
<organism evidence="1 2">
    <name type="scientific">Spartinivicinus poritis</name>
    <dbReference type="NCBI Taxonomy" id="2994640"/>
    <lineage>
        <taxon>Bacteria</taxon>
        <taxon>Pseudomonadati</taxon>
        <taxon>Pseudomonadota</taxon>
        <taxon>Gammaproteobacteria</taxon>
        <taxon>Oceanospirillales</taxon>
        <taxon>Zooshikellaceae</taxon>
        <taxon>Spartinivicinus</taxon>
    </lineage>
</organism>
<proteinExistence type="predicted"/>
<evidence type="ECO:0000313" key="1">
    <source>
        <dbReference type="EMBL" id="MDE1463499.1"/>
    </source>
</evidence>
<gene>
    <name evidence="1" type="ORF">ORQ98_16190</name>
</gene>
<dbReference type="RefSeq" id="WP_274689837.1">
    <property type="nucleotide sequence ID" value="NZ_JAPMOU010000021.1"/>
</dbReference>
<dbReference type="Proteomes" id="UP001528823">
    <property type="component" value="Unassembled WGS sequence"/>
</dbReference>
<dbReference type="EMBL" id="JAPMOU010000021">
    <property type="protein sequence ID" value="MDE1463499.1"/>
    <property type="molecule type" value="Genomic_DNA"/>
</dbReference>
<name>A0ABT5UEH9_9GAMM</name>
<comment type="caution">
    <text evidence="1">The sequence shown here is derived from an EMBL/GenBank/DDBJ whole genome shotgun (WGS) entry which is preliminary data.</text>
</comment>
<keyword evidence="2" id="KW-1185">Reference proteome</keyword>
<sequence>MKKHTIFLLAILFTFGQETIYFHSKAQAASRTSLSIWDIDRSHILKWTLWSFNSEFQIKVVNDQAEQWVQTGFSGFAEGEYRRIPHPTLGYIGFVAGSTYTSRMGLPCRNYVIRVEASQDAFPAMACYQHNSWQYTRSVF</sequence>
<reference evidence="1 2" key="1">
    <citation type="submission" date="2022-11" db="EMBL/GenBank/DDBJ databases">
        <title>Spartinivicinus poritis sp. nov., isolated from scleractinian coral Porites lutea.</title>
        <authorList>
            <person name="Zhang G."/>
            <person name="Cai L."/>
            <person name="Wei Q."/>
        </authorList>
    </citation>
    <scope>NUCLEOTIDE SEQUENCE [LARGE SCALE GENOMIC DNA]</scope>
    <source>
        <strain evidence="1 2">A2-2</strain>
    </source>
</reference>